<gene>
    <name evidence="1" type="ORF">CYCCA115_LOCUS21416</name>
</gene>
<dbReference type="SUPFAM" id="SSF52047">
    <property type="entry name" value="RNI-like"/>
    <property type="match status" value="1"/>
</dbReference>
<accession>A0AAD2G8W0</accession>
<dbReference type="AlphaFoldDB" id="A0AAD2G8W0"/>
<dbReference type="InterPro" id="IPR001611">
    <property type="entry name" value="Leu-rich_rpt"/>
</dbReference>
<sequence>MLQIDFVDSKGRCFGDEVDEADLTGGVLDLWTLECNDEANEDFSRLSKLLNQSLGKLESIIIRDACQISPQYLALLTSSCIKTNELRLEECTLNDTVCSCLMSSMTHPDGVKKLSIERPVNPQALSAYQAQLIFKGLASSSTLEKLELSFRLANIEDSGKALAQALQQNRSVKMLKLHTPKLHSREVLCDIFKAATMNGTLEVLNLELHKGERRLPSSLLQECLCREHCSVKSLILKNIAVDSDSWENTKQNTSVTTLHLDEANVTCQQAIAIVRSFKSLEHLNLDHNPFLELEPLEDLLLEEGCKLETLVVSMKSQIDKHDEWIRFFQKIGRMQSLKRISFPVFAVADSESKQTLLEALYVNTSLESTYLMDDKHEFEQNVFVLFCYHFSVPLSLNRGGRRALQEQPTDQPLQRNLWPLVLERAMRLKYYSVRDEWQAPILRSRRLDVVFWLLREKLFT</sequence>
<name>A0AAD2G8W0_9STRA</name>
<evidence type="ECO:0000313" key="1">
    <source>
        <dbReference type="EMBL" id="CAJ1965825.1"/>
    </source>
</evidence>
<comment type="caution">
    <text evidence="1">The sequence shown here is derived from an EMBL/GenBank/DDBJ whole genome shotgun (WGS) entry which is preliminary data.</text>
</comment>
<keyword evidence="2" id="KW-1185">Reference proteome</keyword>
<evidence type="ECO:0000313" key="2">
    <source>
        <dbReference type="Proteomes" id="UP001295423"/>
    </source>
</evidence>
<reference evidence="1" key="1">
    <citation type="submission" date="2023-08" db="EMBL/GenBank/DDBJ databases">
        <authorList>
            <person name="Audoor S."/>
            <person name="Bilcke G."/>
        </authorList>
    </citation>
    <scope>NUCLEOTIDE SEQUENCE</scope>
</reference>
<dbReference type="Gene3D" id="3.80.10.10">
    <property type="entry name" value="Ribonuclease Inhibitor"/>
    <property type="match status" value="2"/>
</dbReference>
<protein>
    <submittedName>
        <fullName evidence="1">Uncharacterized protein</fullName>
    </submittedName>
</protein>
<organism evidence="1 2">
    <name type="scientific">Cylindrotheca closterium</name>
    <dbReference type="NCBI Taxonomy" id="2856"/>
    <lineage>
        <taxon>Eukaryota</taxon>
        <taxon>Sar</taxon>
        <taxon>Stramenopiles</taxon>
        <taxon>Ochrophyta</taxon>
        <taxon>Bacillariophyta</taxon>
        <taxon>Bacillariophyceae</taxon>
        <taxon>Bacillariophycidae</taxon>
        <taxon>Bacillariales</taxon>
        <taxon>Bacillariaceae</taxon>
        <taxon>Cylindrotheca</taxon>
    </lineage>
</organism>
<dbReference type="PANTHER" id="PTHR47679:SF1">
    <property type="entry name" value="PROTEIN TORNADO 1"/>
    <property type="match status" value="1"/>
</dbReference>
<dbReference type="PANTHER" id="PTHR47679">
    <property type="entry name" value="PROTEIN TORNADO 1"/>
    <property type="match status" value="1"/>
</dbReference>
<dbReference type="Proteomes" id="UP001295423">
    <property type="component" value="Unassembled WGS sequence"/>
</dbReference>
<proteinExistence type="predicted"/>
<dbReference type="InterPro" id="IPR032675">
    <property type="entry name" value="LRR_dom_sf"/>
</dbReference>
<dbReference type="PROSITE" id="PS51450">
    <property type="entry name" value="LRR"/>
    <property type="match status" value="1"/>
</dbReference>
<dbReference type="EMBL" id="CAKOGP040002225">
    <property type="protein sequence ID" value="CAJ1965825.1"/>
    <property type="molecule type" value="Genomic_DNA"/>
</dbReference>